<dbReference type="EMBL" id="KI925191">
    <property type="protein sequence ID" value="ETW15196.1"/>
    <property type="molecule type" value="Genomic_DNA"/>
</dbReference>
<dbReference type="Proteomes" id="UP000030690">
    <property type="component" value="Unassembled WGS sequence"/>
</dbReference>
<feature type="non-terminal residue" evidence="1">
    <location>
        <position position="490"/>
    </location>
</feature>
<reference evidence="1 2" key="1">
    <citation type="submission" date="2013-02" db="EMBL/GenBank/DDBJ databases">
        <title>The Genome Annotation of Plasmodium falciparum Vietnam Oak-Knoll (FVO).</title>
        <authorList>
            <consortium name="The Broad Institute Genome Sequencing Platform"/>
            <consortium name="The Broad Institute Genome Sequencing Center for Infectious Disease"/>
            <person name="Neafsey D."/>
            <person name="Hoffman S."/>
            <person name="Volkman S."/>
            <person name="Rosenthal P."/>
            <person name="Walker B."/>
            <person name="Young S.K."/>
            <person name="Zeng Q."/>
            <person name="Gargeya S."/>
            <person name="Fitzgerald M."/>
            <person name="Haas B."/>
            <person name="Abouelleil A."/>
            <person name="Allen A.W."/>
            <person name="Alvarado L."/>
            <person name="Arachchi H.M."/>
            <person name="Berlin A.M."/>
            <person name="Chapman S.B."/>
            <person name="Gainer-Dewar J."/>
            <person name="Goldberg J."/>
            <person name="Griggs A."/>
            <person name="Gujja S."/>
            <person name="Hansen M."/>
            <person name="Howarth C."/>
            <person name="Imamovic A."/>
            <person name="Ireland A."/>
            <person name="Larimer J."/>
            <person name="McCowan C."/>
            <person name="Murphy C."/>
            <person name="Pearson M."/>
            <person name="Poon T.W."/>
            <person name="Priest M."/>
            <person name="Roberts A."/>
            <person name="Saif S."/>
            <person name="Shea T."/>
            <person name="Sisk P."/>
            <person name="Sykes S."/>
            <person name="Wortman J."/>
            <person name="Nusbaum C."/>
            <person name="Birren B."/>
        </authorList>
    </citation>
    <scope>NUCLEOTIDE SEQUENCE [LARGE SCALE GENOMIC DNA]</scope>
    <source>
        <strain evidence="2">Vietnam Oak-Knoll (FVO)</strain>
    </source>
</reference>
<accession>A0A024UXB0</accession>
<gene>
    <name evidence="1" type="ORF">PFFVO_05890</name>
</gene>
<name>A0A024UXB0_PLAFA</name>
<dbReference type="AlphaFoldDB" id="A0A024UXB0"/>
<organism evidence="1 2">
    <name type="scientific">Plasmodium falciparum Vietnam Oak-Knoll</name>
    <name type="common">FVO</name>
    <dbReference type="NCBI Taxonomy" id="1036723"/>
    <lineage>
        <taxon>Eukaryota</taxon>
        <taxon>Sar</taxon>
        <taxon>Alveolata</taxon>
        <taxon>Apicomplexa</taxon>
        <taxon>Aconoidasida</taxon>
        <taxon>Haemosporida</taxon>
        <taxon>Plasmodiidae</taxon>
        <taxon>Plasmodium</taxon>
        <taxon>Plasmodium (Laverania)</taxon>
    </lineage>
</organism>
<evidence type="ECO:0000313" key="1">
    <source>
        <dbReference type="EMBL" id="ETW15196.1"/>
    </source>
</evidence>
<evidence type="ECO:0000313" key="2">
    <source>
        <dbReference type="Proteomes" id="UP000030690"/>
    </source>
</evidence>
<proteinExistence type="predicted"/>
<reference evidence="1 2" key="2">
    <citation type="submission" date="2013-02" db="EMBL/GenBank/DDBJ databases">
        <title>The Genome Sequence of Plasmodium falciparum Vietnam Oak-Knoll (FVO).</title>
        <authorList>
            <consortium name="The Broad Institute Genome Sequencing Platform"/>
            <consortium name="The Broad Institute Genome Sequencing Center for Infectious Disease"/>
            <person name="Neafsey D."/>
            <person name="Cheeseman I."/>
            <person name="Volkman S."/>
            <person name="Adams J."/>
            <person name="Walker B."/>
            <person name="Young S.K."/>
            <person name="Zeng Q."/>
            <person name="Gargeya S."/>
            <person name="Fitzgerald M."/>
            <person name="Haas B."/>
            <person name="Abouelleil A."/>
            <person name="Alvarado L."/>
            <person name="Arachchi H.M."/>
            <person name="Berlin A.M."/>
            <person name="Chapman S.B."/>
            <person name="Dewar J."/>
            <person name="Goldberg J."/>
            <person name="Griggs A."/>
            <person name="Gujja S."/>
            <person name="Hansen M."/>
            <person name="Howarth C."/>
            <person name="Imamovic A."/>
            <person name="Larimer J."/>
            <person name="McCowan C."/>
            <person name="Murphy C."/>
            <person name="Neiman D."/>
            <person name="Pearson M."/>
            <person name="Priest M."/>
            <person name="Roberts A."/>
            <person name="Saif S."/>
            <person name="Shea T."/>
            <person name="Sisk P."/>
            <person name="Sykes S."/>
            <person name="Wortman J."/>
            <person name="Nusbaum C."/>
            <person name="Birren B."/>
        </authorList>
    </citation>
    <scope>NUCLEOTIDE SEQUENCE [LARGE SCALE GENOMIC DNA]</scope>
    <source>
        <strain evidence="2">Vietnam Oak-Knoll (FVO)</strain>
    </source>
</reference>
<protein>
    <submittedName>
        <fullName evidence="1">Uncharacterized protein</fullName>
    </submittedName>
</protein>
<sequence>MIESLPTFYITDILELLHKIFLNYIRKEKEHIYNFQTYITTFFFTLLEMLKNIQSDKDYEKTLYNIGIINMMCVAVKFLKEKCPNKIISIFFKLLEEVPIPLGEEEDKVVTLYKNYSYIYRTHFFNLYKDKCTTLYTKNCMEYIKMMRNNIWLNKKKNDSQVDFNNFIILSNMYNNSDTFKKKNIQNVLQYLNDYQQVYKKNVVHIFNMYISNVVTHKEMENGMYRKEGNKRENNTYDKINIDDKNNFGQPIYKYVDKLTSKRNTLDNSSINCLESSYVTKGSNTKIRIKDIEKIGNKLDTSNQLVMKSLFFLFEDKLGSYILQNDMNFSITKNFKQEIASYYIQSLLYEKNFFQVLFLLSNIYYSDVANKKIGAFSLFGKSSNVIHAENIRNTLILSMGLCMKKINSHKFNHLYNIREAYVSKEIFHIYLEKIYLNIAKENENFENILFDKNEKISKACYYKQMILLSYKKITESISKKLVHTYLHVSS</sequence>